<comment type="caution">
    <text evidence="2">The sequence shown here is derived from an EMBL/GenBank/DDBJ whole genome shotgun (WGS) entry which is preliminary data.</text>
</comment>
<dbReference type="EMBL" id="JAUCMX010000002">
    <property type="protein sequence ID" value="KAK3554181.1"/>
    <property type="molecule type" value="Genomic_DNA"/>
</dbReference>
<sequence length="414" mass="47786">MYDQETNSPILTDALTGAIHIQELRDAAEQVKQWKNQIGITPYGNIGSGTYSQCRPDHKGCLITENGVLSVSDPLMLADWLEYSKQKLLTLLQDNISTTLHNILQHDEPNSVGDDSNEEAFIQVQLDVIQCLNAPIQASETISQTLKNNVQRLCCDELHIFMQKYMNAQGADEANLLYHFKKLHTCRQLRSYALSIIDPNNNTDSSTLRMLENMETQSLSRVQQSFGKLAKDNLKNYFNDEGGHLQNIMTIILSMLAPLPKVEQGDETKQLIAKAAFDSVTTAYLKYLMQRKYQKLEKSWYDVGKRIMQDAEYFNLNFVNENGSDYEQKMLLLKMGEIVQCRTLDTLKLLCSELYMKFPKESEEYIPTLLHWRGKWSRKQIKKVIDVSRDIEDHVRNGDHVRPHPRMHWWCCLS</sequence>
<reference evidence="2" key="1">
    <citation type="submission" date="2023-06" db="EMBL/GenBank/DDBJ databases">
        <title>Male Hemibagrus guttatus genome.</title>
        <authorList>
            <person name="Bian C."/>
        </authorList>
    </citation>
    <scope>NUCLEOTIDE SEQUENCE</scope>
    <source>
        <strain evidence="2">Male_cb2023</strain>
        <tissue evidence="2">Muscle</tissue>
    </source>
</reference>
<evidence type="ECO:0000313" key="2">
    <source>
        <dbReference type="EMBL" id="KAK3554181.1"/>
    </source>
</evidence>
<dbReference type="Gene3D" id="1.10.357.70">
    <property type="entry name" value="Exocyst complex component Sec6, C-terminal domain"/>
    <property type="match status" value="1"/>
</dbReference>
<dbReference type="Proteomes" id="UP001274896">
    <property type="component" value="Unassembled WGS sequence"/>
</dbReference>
<evidence type="ECO:0000256" key="1">
    <source>
        <dbReference type="ARBA" id="ARBA00009447"/>
    </source>
</evidence>
<dbReference type="GO" id="GO:0000149">
    <property type="term" value="F:SNARE binding"/>
    <property type="evidence" value="ECO:0007669"/>
    <property type="project" value="TreeGrafter"/>
</dbReference>
<dbReference type="GO" id="GO:0000145">
    <property type="term" value="C:exocyst"/>
    <property type="evidence" value="ECO:0007669"/>
    <property type="project" value="InterPro"/>
</dbReference>
<dbReference type="GO" id="GO:0006887">
    <property type="term" value="P:exocytosis"/>
    <property type="evidence" value="ECO:0007669"/>
    <property type="project" value="InterPro"/>
</dbReference>
<evidence type="ECO:0000313" key="3">
    <source>
        <dbReference type="Proteomes" id="UP001274896"/>
    </source>
</evidence>
<proteinExistence type="inferred from homology"/>
<dbReference type="InterPro" id="IPR042532">
    <property type="entry name" value="EXOC3/Sec6_C"/>
</dbReference>
<organism evidence="2 3">
    <name type="scientific">Hemibagrus guttatus</name>
    <dbReference type="NCBI Taxonomy" id="175788"/>
    <lineage>
        <taxon>Eukaryota</taxon>
        <taxon>Metazoa</taxon>
        <taxon>Chordata</taxon>
        <taxon>Craniata</taxon>
        <taxon>Vertebrata</taxon>
        <taxon>Euteleostomi</taxon>
        <taxon>Actinopterygii</taxon>
        <taxon>Neopterygii</taxon>
        <taxon>Teleostei</taxon>
        <taxon>Ostariophysi</taxon>
        <taxon>Siluriformes</taxon>
        <taxon>Bagridae</taxon>
        <taxon>Hemibagrus</taxon>
    </lineage>
</organism>
<accession>A0AAE0RHI6</accession>
<comment type="similarity">
    <text evidence="1">Belongs to the SEC6 family.</text>
</comment>
<dbReference type="PANTHER" id="PTHR21292:SF12">
    <property type="entry name" value="EXOCYST COMPLEX COMPONENT 3-LIKE PROTEIN"/>
    <property type="match status" value="1"/>
</dbReference>
<dbReference type="PANTHER" id="PTHR21292">
    <property type="entry name" value="EXOCYST COMPLEX COMPONENT SEC6-RELATED"/>
    <property type="match status" value="1"/>
</dbReference>
<keyword evidence="3" id="KW-1185">Reference proteome</keyword>
<gene>
    <name evidence="2" type="ORF">QTP70_020069</name>
</gene>
<protein>
    <submittedName>
        <fullName evidence="2">Uncharacterized protein</fullName>
    </submittedName>
</protein>
<dbReference type="InterPro" id="IPR010326">
    <property type="entry name" value="EXOC3/Sec6"/>
</dbReference>
<dbReference type="GO" id="GO:0051601">
    <property type="term" value="P:exocyst localization"/>
    <property type="evidence" value="ECO:0007669"/>
    <property type="project" value="TreeGrafter"/>
</dbReference>
<dbReference type="AlphaFoldDB" id="A0AAE0RHI6"/>
<name>A0AAE0RHI6_9TELE</name>